<feature type="region of interest" description="Disordered" evidence="1">
    <location>
        <begin position="125"/>
        <end position="302"/>
    </location>
</feature>
<feature type="compositionally biased region" description="Basic and acidic residues" evidence="1">
    <location>
        <begin position="729"/>
        <end position="745"/>
    </location>
</feature>
<feature type="compositionally biased region" description="Low complexity" evidence="1">
    <location>
        <begin position="537"/>
        <end position="548"/>
    </location>
</feature>
<dbReference type="RefSeq" id="XP_029216677.1">
    <property type="nucleotide sequence ID" value="XM_029360010.1"/>
</dbReference>
<evidence type="ECO:0000313" key="3">
    <source>
        <dbReference type="Proteomes" id="UP000224006"/>
    </source>
</evidence>
<feature type="compositionally biased region" description="Basic and acidic residues" evidence="1">
    <location>
        <begin position="188"/>
        <end position="212"/>
    </location>
</feature>
<evidence type="ECO:0000256" key="1">
    <source>
        <dbReference type="SAM" id="MobiDB-lite"/>
    </source>
</evidence>
<feature type="compositionally biased region" description="Low complexity" evidence="1">
    <location>
        <begin position="834"/>
        <end position="845"/>
    </location>
</feature>
<protein>
    <submittedName>
        <fullName evidence="2">Uncharacterized protein</fullName>
    </submittedName>
</protein>
<name>A0A2A9M2E3_BESBE</name>
<keyword evidence="3" id="KW-1185">Reference proteome</keyword>
<reference evidence="2 3" key="1">
    <citation type="submission" date="2017-09" db="EMBL/GenBank/DDBJ databases">
        <title>Genome sequencing of Besnoitia besnoiti strain Bb-Ger1.</title>
        <authorList>
            <person name="Schares G."/>
            <person name="Venepally P."/>
            <person name="Lorenzi H.A."/>
        </authorList>
    </citation>
    <scope>NUCLEOTIDE SEQUENCE [LARGE SCALE GENOMIC DNA]</scope>
    <source>
        <strain evidence="2 3">Bb-Ger1</strain>
    </source>
</reference>
<dbReference type="VEuPathDB" id="ToxoDB:BESB_012800"/>
<feature type="compositionally biased region" description="Low complexity" evidence="1">
    <location>
        <begin position="238"/>
        <end position="258"/>
    </location>
</feature>
<feature type="compositionally biased region" description="Basic and acidic residues" evidence="1">
    <location>
        <begin position="314"/>
        <end position="324"/>
    </location>
</feature>
<feature type="region of interest" description="Disordered" evidence="1">
    <location>
        <begin position="647"/>
        <end position="865"/>
    </location>
</feature>
<dbReference type="EMBL" id="NWUJ01000010">
    <property type="protein sequence ID" value="PFH32668.1"/>
    <property type="molecule type" value="Genomic_DNA"/>
</dbReference>
<dbReference type="OrthoDB" id="331749at2759"/>
<feature type="compositionally biased region" description="Low complexity" evidence="1">
    <location>
        <begin position="271"/>
        <end position="280"/>
    </location>
</feature>
<proteinExistence type="predicted"/>
<feature type="region of interest" description="Disordered" evidence="1">
    <location>
        <begin position="474"/>
        <end position="630"/>
    </location>
</feature>
<dbReference type="KEGG" id="bbes:BESB_012800"/>
<accession>A0A2A9M2E3</accession>
<dbReference type="Proteomes" id="UP000224006">
    <property type="component" value="Chromosome IX"/>
</dbReference>
<comment type="caution">
    <text evidence="2">The sequence shown here is derived from an EMBL/GenBank/DDBJ whole genome shotgun (WGS) entry which is preliminary data.</text>
</comment>
<feature type="compositionally biased region" description="Basic and acidic residues" evidence="1">
    <location>
        <begin position="598"/>
        <end position="616"/>
    </location>
</feature>
<feature type="compositionally biased region" description="Polar residues" evidence="1">
    <location>
        <begin position="583"/>
        <end position="595"/>
    </location>
</feature>
<feature type="region of interest" description="Disordered" evidence="1">
    <location>
        <begin position="314"/>
        <end position="387"/>
    </location>
</feature>
<evidence type="ECO:0000313" key="2">
    <source>
        <dbReference type="EMBL" id="PFH32668.1"/>
    </source>
</evidence>
<feature type="compositionally biased region" description="Polar residues" evidence="1">
    <location>
        <begin position="368"/>
        <end position="380"/>
    </location>
</feature>
<dbReference type="GeneID" id="40306342"/>
<feature type="compositionally biased region" description="Low complexity" evidence="1">
    <location>
        <begin position="780"/>
        <end position="792"/>
    </location>
</feature>
<organism evidence="2 3">
    <name type="scientific">Besnoitia besnoiti</name>
    <name type="common">Apicomplexan protozoan</name>
    <dbReference type="NCBI Taxonomy" id="94643"/>
    <lineage>
        <taxon>Eukaryota</taxon>
        <taxon>Sar</taxon>
        <taxon>Alveolata</taxon>
        <taxon>Apicomplexa</taxon>
        <taxon>Conoidasida</taxon>
        <taxon>Coccidia</taxon>
        <taxon>Eucoccidiorida</taxon>
        <taxon>Eimeriorina</taxon>
        <taxon>Sarcocystidae</taxon>
        <taxon>Besnoitia</taxon>
    </lineage>
</organism>
<feature type="compositionally biased region" description="Polar residues" evidence="1">
    <location>
        <begin position="683"/>
        <end position="713"/>
    </location>
</feature>
<gene>
    <name evidence="2" type="ORF">BESB_012800</name>
</gene>
<sequence length="865" mass="91628">MVQWRRPSITWREIAAICCCCGRSRAVERALGLKLISKEEQERVLHSYNPEEEIFRALSPKAQSAVEAAFYPFQNRRSLRYIGDVYRLDELLLRTPSSEEAAARACPSCRASVVCPLEPEGGVVLRLRRPRQSPPQRGKDEPGTVASRRSPPSVLWPDRGESTDGGKNGGSHGCSSSHSAAVQAERSGAAKEGGKAAGDHAGVRTPERELKKSVSFSRAVLADSRRQGPTQAEEESAGRSVSSRGGAPSSAARAEGSSQTPPPSELLRMASLFSSRSLSPPREDDWAVSLPPGVAPGAQEQQPIRITALVKLERRRAQQQERFRNRAACPGAANQESSSGSDSDEDEFLFFPSRHPSLAADGAPAFEGSTSPPVSPSPQDTLTAATEAAKAVAASDILFPDNALSSGGLSRLRSRHRLDAELREASGLQEQAVDAGGGGAALASAACVSRNGSFSGDSMHSEARWACTCEPHSPLETQRDAAGTPQQTASSSSKDDVLREHRKRGWVSSTGGVGDEDPEDTWHAVEPASASRVDPTAQGMQAGGSSAALLRGEGQRTRQSPNREASAGGAENEEPEYRPCLSNCLSPTANATRPSSEWMHETGRSEDEAERRDEFRPLSSGRSLSEDDDAGMVTARGALIAPSFVSSREFYTPRPLRPTSSSFQPGWNAPCQRQGSLTGGGSESMSRTISGSWRSAGPSVSYSLESGWSSPTSDCRDSRGPASGAGHLDSGRLECSTEGRHRKDSWGSPPKASSHASFPRQVSLARGGECSRRSGRLSKSQVSFSPSSFDSPASPPPADQASGNAAGESTSRHRGLSDCSPRPPESVAAERRLAAAAAALASSLEWGRGGDTGLSSDDFATPREF</sequence>
<dbReference type="AlphaFoldDB" id="A0A2A9M2E3"/>
<feature type="compositionally biased region" description="Polar residues" evidence="1">
    <location>
        <begin position="658"/>
        <end position="676"/>
    </location>
</feature>